<proteinExistence type="predicted"/>
<dbReference type="RefSeq" id="WP_119745846.1">
    <property type="nucleotide sequence ID" value="NZ_QVRA01000007.1"/>
</dbReference>
<feature type="domain" description="Glycosyl hydrolase family 13 catalytic" evidence="2">
    <location>
        <begin position="44"/>
        <end position="515"/>
    </location>
</feature>
<organism evidence="3 4">
    <name type="scientific">Sphingobium terrigena</name>
    <dbReference type="NCBI Taxonomy" id="2304063"/>
    <lineage>
        <taxon>Bacteria</taxon>
        <taxon>Pseudomonadati</taxon>
        <taxon>Pseudomonadota</taxon>
        <taxon>Alphaproteobacteria</taxon>
        <taxon>Sphingomonadales</taxon>
        <taxon>Sphingomonadaceae</taxon>
        <taxon>Sphingobium</taxon>
    </lineage>
</organism>
<dbReference type="PANTHER" id="PTHR10357:SF209">
    <property type="entry name" value="PERIPLASMIC ALPHA-AMYLASE"/>
    <property type="match status" value="1"/>
</dbReference>
<keyword evidence="4" id="KW-1185">Reference proteome</keyword>
<reference evidence="3 4" key="1">
    <citation type="submission" date="2018-08" db="EMBL/GenBank/DDBJ databases">
        <title>Sphingobium sp. EO9.</title>
        <authorList>
            <person name="Park Y."/>
            <person name="Kim K.H."/>
            <person name="Jeon C.O."/>
        </authorList>
    </citation>
    <scope>NUCLEOTIDE SEQUENCE [LARGE SCALE GENOMIC DNA]</scope>
    <source>
        <strain evidence="3 4">EO9</strain>
    </source>
</reference>
<sequence>MRKRNPMLFAALMALATPALSAPAAPPAPADFRARLPEDEIIYFVLPDRFDNGDPRNDKGDFGGDRLTHGYDPTAKGFFHGGDLKGLTRRLDYIQGLGATAIWVGPIFRNKPVQGAKGQESAGYHGYWITDFNHVDPHFGTDADFAALVEAAHGRGMKVYMDIIANHTADVIHYRECAVSACTYRSRADYPYQRRGGVTGQPINPGFTSDDDHRADNFAQLTDPSYAYTPYIPKGEEQAKTPAWLNDVTLYHNRGETTYRGESATMGDFVGLDDLMTENPRVIAGMIEIFGDWIDRFGVDGFRVDTARHVDPHFWQAFVPAMQARAKAKGIPNFHIFGEVSESDILSGPLAWHTREGGFPSVLDFAFHQVAIQTVAGKGATALWEKMLQGDALYVQGEATARQLPTFISNHDNGRFATFVRRAFPAASEQEVLDRVTLGHAMMLTLRGAPTLYYGDEQGFSGDGGDQDAREDMFGSKVAIYNDNRLVGTDATTATPRFDPAHSLYRTIAALARLRTAHPALRRGKQVVRARSEEPGLFALSRFDPDTGAEYLIAFNTSTAPIQTHVQVDVRSDAFVTLAGAPCAGPVAAPGSLAVTLPPLGYSLCAVRALPSPSAKSPE</sequence>
<evidence type="ECO:0000256" key="1">
    <source>
        <dbReference type="SAM" id="SignalP"/>
    </source>
</evidence>
<dbReference type="PANTHER" id="PTHR10357">
    <property type="entry name" value="ALPHA-AMYLASE FAMILY MEMBER"/>
    <property type="match status" value="1"/>
</dbReference>
<dbReference type="Pfam" id="PF00128">
    <property type="entry name" value="Alpha-amylase"/>
    <property type="match status" value="1"/>
</dbReference>
<dbReference type="Proteomes" id="UP000283469">
    <property type="component" value="Unassembled WGS sequence"/>
</dbReference>
<feature type="signal peptide" evidence="1">
    <location>
        <begin position="1"/>
        <end position="21"/>
    </location>
</feature>
<keyword evidence="1" id="KW-0732">Signal</keyword>
<name>A0A418YT90_9SPHN</name>
<dbReference type="SUPFAM" id="SSF51445">
    <property type="entry name" value="(Trans)glycosidases"/>
    <property type="match status" value="1"/>
</dbReference>
<evidence type="ECO:0000313" key="3">
    <source>
        <dbReference type="EMBL" id="RJG55104.1"/>
    </source>
</evidence>
<dbReference type="EMBL" id="QVRA01000007">
    <property type="protein sequence ID" value="RJG55104.1"/>
    <property type="molecule type" value="Genomic_DNA"/>
</dbReference>
<dbReference type="Gene3D" id="3.20.20.80">
    <property type="entry name" value="Glycosidases"/>
    <property type="match status" value="1"/>
</dbReference>
<protein>
    <submittedName>
        <fullName evidence="3">Alpha-amylase</fullName>
    </submittedName>
</protein>
<evidence type="ECO:0000259" key="2">
    <source>
        <dbReference type="SMART" id="SM00642"/>
    </source>
</evidence>
<comment type="caution">
    <text evidence="3">The sequence shown here is derived from an EMBL/GenBank/DDBJ whole genome shotgun (WGS) entry which is preliminary data.</text>
</comment>
<dbReference type="InterPro" id="IPR017853">
    <property type="entry name" value="GH"/>
</dbReference>
<evidence type="ECO:0000313" key="4">
    <source>
        <dbReference type="Proteomes" id="UP000283469"/>
    </source>
</evidence>
<gene>
    <name evidence="3" type="ORF">D0Z70_09795</name>
</gene>
<dbReference type="GO" id="GO:0005975">
    <property type="term" value="P:carbohydrate metabolic process"/>
    <property type="evidence" value="ECO:0007669"/>
    <property type="project" value="InterPro"/>
</dbReference>
<dbReference type="AlphaFoldDB" id="A0A418YT90"/>
<dbReference type="SMART" id="SM00642">
    <property type="entry name" value="Aamy"/>
    <property type="match status" value="1"/>
</dbReference>
<feature type="chain" id="PRO_5019120413" evidence="1">
    <location>
        <begin position="22"/>
        <end position="619"/>
    </location>
</feature>
<dbReference type="CDD" id="cd11339">
    <property type="entry name" value="AmyAc_bac_CMD_like_2"/>
    <property type="match status" value="1"/>
</dbReference>
<dbReference type="InterPro" id="IPR006047">
    <property type="entry name" value="GH13_cat_dom"/>
</dbReference>
<dbReference type="OrthoDB" id="9805159at2"/>
<accession>A0A418YT90</accession>